<accession>A0ABR0C5D3</accession>
<dbReference type="Gene3D" id="3.90.1410.10">
    <property type="entry name" value="set domain protein methyltransferase, domain 1"/>
    <property type="match status" value="1"/>
</dbReference>
<evidence type="ECO:0000259" key="2">
    <source>
        <dbReference type="PROSITE" id="PS50280"/>
    </source>
</evidence>
<feature type="domain" description="SET" evidence="2">
    <location>
        <begin position="176"/>
        <end position="412"/>
    </location>
</feature>
<feature type="compositionally biased region" description="Low complexity" evidence="1">
    <location>
        <begin position="99"/>
        <end position="109"/>
    </location>
</feature>
<dbReference type="EMBL" id="JAWRVI010000011">
    <property type="protein sequence ID" value="KAK4091552.1"/>
    <property type="molecule type" value="Genomic_DNA"/>
</dbReference>
<dbReference type="Proteomes" id="UP001287286">
    <property type="component" value="Unassembled WGS sequence"/>
</dbReference>
<proteinExistence type="predicted"/>
<feature type="region of interest" description="Disordered" evidence="1">
    <location>
        <begin position="65"/>
        <end position="136"/>
    </location>
</feature>
<evidence type="ECO:0000313" key="3">
    <source>
        <dbReference type="EMBL" id="KAK4091552.1"/>
    </source>
</evidence>
<dbReference type="InterPro" id="IPR001214">
    <property type="entry name" value="SET_dom"/>
</dbReference>
<keyword evidence="4" id="KW-1185">Reference proteome</keyword>
<name>A0ABR0C5D3_PURLI</name>
<reference evidence="3 4" key="1">
    <citation type="journal article" date="2024" name="Microbiol. Resour. Announc.">
        <title>Genome annotations for the ascomycete fungi Trichoderma harzianum, Trichoderma aggressivum, and Purpureocillium lilacinum.</title>
        <authorList>
            <person name="Beijen E.P.W."/>
            <person name="Ohm R.A."/>
        </authorList>
    </citation>
    <scope>NUCLEOTIDE SEQUENCE [LARGE SCALE GENOMIC DNA]</scope>
    <source>
        <strain evidence="3 4">CBS 150709</strain>
    </source>
</reference>
<dbReference type="PANTHER" id="PTHR13271:SF76">
    <property type="entry name" value="SET DOMAIN-CONTAINING PROTEIN 8"/>
    <property type="match status" value="1"/>
</dbReference>
<gene>
    <name evidence="3" type="ORF">Purlil1_3982</name>
</gene>
<evidence type="ECO:0000256" key="1">
    <source>
        <dbReference type="SAM" id="MobiDB-lite"/>
    </source>
</evidence>
<dbReference type="PANTHER" id="PTHR13271">
    <property type="entry name" value="UNCHARACTERIZED PUTATIVE METHYLTRANSFERASE"/>
    <property type="match status" value="1"/>
</dbReference>
<dbReference type="PROSITE" id="PS50280">
    <property type="entry name" value="SET"/>
    <property type="match status" value="1"/>
</dbReference>
<organism evidence="3 4">
    <name type="scientific">Purpureocillium lilacinum</name>
    <name type="common">Paecilomyces lilacinus</name>
    <dbReference type="NCBI Taxonomy" id="33203"/>
    <lineage>
        <taxon>Eukaryota</taxon>
        <taxon>Fungi</taxon>
        <taxon>Dikarya</taxon>
        <taxon>Ascomycota</taxon>
        <taxon>Pezizomycotina</taxon>
        <taxon>Sordariomycetes</taxon>
        <taxon>Hypocreomycetidae</taxon>
        <taxon>Hypocreales</taxon>
        <taxon>Ophiocordycipitaceae</taxon>
        <taxon>Purpureocillium</taxon>
    </lineage>
</organism>
<comment type="caution">
    <text evidence="3">The sequence shown here is derived from an EMBL/GenBank/DDBJ whole genome shotgun (WGS) entry which is preliminary data.</text>
</comment>
<feature type="region of interest" description="Disordered" evidence="1">
    <location>
        <begin position="1"/>
        <end position="30"/>
    </location>
</feature>
<dbReference type="SUPFAM" id="SSF82199">
    <property type="entry name" value="SET domain"/>
    <property type="match status" value="1"/>
</dbReference>
<evidence type="ECO:0000313" key="4">
    <source>
        <dbReference type="Proteomes" id="UP001287286"/>
    </source>
</evidence>
<dbReference type="CDD" id="cd10527">
    <property type="entry name" value="SET_LSMT"/>
    <property type="match status" value="1"/>
</dbReference>
<dbReference type="InterPro" id="IPR046341">
    <property type="entry name" value="SET_dom_sf"/>
</dbReference>
<protein>
    <recommendedName>
        <fullName evidence="2">SET domain-containing protein</fullName>
    </recommendedName>
</protein>
<dbReference type="InterPro" id="IPR050600">
    <property type="entry name" value="SETD3_SETD6_MTase"/>
</dbReference>
<sequence>MASHVVAKFPAPTHARRGESGQGCGEGQHGASNCPAVNQLGDGCPRWKPLQALYPAAKVDDGSGRPTMVGRYKGPRYSGTEARPPNRPSATLAVRICPPRRVGSGSVSPSTPPACISTGRQPPPLPGTKSPNSHRPVTPVQLISCGINGQRGMTSPSQLSPDAFPAWALLNDVVFSGVKLQQTEDRGFGLVADGDLGASGSNASPLMRIPQDLVLSAEAVDEYSKVDQNFKQLLEAAGRESTRKDIMLYLLCHLVHSRRGPSASRGVPSTPWTEYVRFLPRPVPVPSMWSEPERTLLNGTSLETALRAKFAALTHEFDELRDKTETMPFWNSFLWETGMTSLDDWVLADAWYRSRCLELPQIGDAMVPGLDMVNHSASPTAYYEVDGTNGVALLMRPGCTASSGQEVTISYGDAKPAAEMLFSYGFIDKDSTARELALHLEPFPDDPLAKAKLHVFKGPPIVKLSLSSDGQTLTWDSQFVYLMCLNEEDGLGFRVLQDTAGGRQLRMLWHEDDVTEQAGDFEALIQGHDLCEVFKLRAVAVLSEKIEAQLASIKAGPPDDQLQPLVAAGLLREECIEAARALKKLETELLEAAAAALEQQVRTRRASILAKRVLHARGMARALPHPTASRTMTALHRNPYMT</sequence>